<keyword evidence="2" id="KW-0012">Acyltransferase</keyword>
<reference evidence="4 5" key="1">
    <citation type="submission" date="2018-03" db="EMBL/GenBank/DDBJ databases">
        <title>Genomic Encyclopedia of Type Strains, Phase III (KMG-III): the genomes of soil and plant-associated and newly described type strains.</title>
        <authorList>
            <person name="Whitman W."/>
        </authorList>
    </citation>
    <scope>NUCLEOTIDE SEQUENCE [LARGE SCALE GENOMIC DNA]</scope>
    <source>
        <strain evidence="4 5">CGMCC 4.7097</strain>
    </source>
</reference>
<evidence type="ECO:0000313" key="5">
    <source>
        <dbReference type="Proteomes" id="UP000241118"/>
    </source>
</evidence>
<dbReference type="Pfam" id="PF00583">
    <property type="entry name" value="Acetyltransf_1"/>
    <property type="match status" value="1"/>
</dbReference>
<organism evidence="4 5">
    <name type="scientific">Saccharothrix carnea</name>
    <dbReference type="NCBI Taxonomy" id="1280637"/>
    <lineage>
        <taxon>Bacteria</taxon>
        <taxon>Bacillati</taxon>
        <taxon>Actinomycetota</taxon>
        <taxon>Actinomycetes</taxon>
        <taxon>Pseudonocardiales</taxon>
        <taxon>Pseudonocardiaceae</taxon>
        <taxon>Saccharothrix</taxon>
    </lineage>
</organism>
<dbReference type="InterPro" id="IPR016181">
    <property type="entry name" value="Acyl_CoA_acyltransferase"/>
</dbReference>
<dbReference type="PANTHER" id="PTHR43877:SF2">
    <property type="entry name" value="AMINOALKYLPHOSPHONATE N-ACETYLTRANSFERASE-RELATED"/>
    <property type="match status" value="1"/>
</dbReference>
<dbReference type="GO" id="GO:0005840">
    <property type="term" value="C:ribosome"/>
    <property type="evidence" value="ECO:0007669"/>
    <property type="project" value="UniProtKB-KW"/>
</dbReference>
<keyword evidence="1" id="KW-0808">Transferase</keyword>
<protein>
    <submittedName>
        <fullName evidence="4">Ribosomal protein S18 acetylase RimI-like enzyme</fullName>
    </submittedName>
</protein>
<dbReference type="InterPro" id="IPR000182">
    <property type="entry name" value="GNAT_dom"/>
</dbReference>
<dbReference type="GO" id="GO:0016747">
    <property type="term" value="F:acyltransferase activity, transferring groups other than amino-acyl groups"/>
    <property type="evidence" value="ECO:0007669"/>
    <property type="project" value="InterPro"/>
</dbReference>
<dbReference type="InterPro" id="IPR050832">
    <property type="entry name" value="Bact_Acetyltransf"/>
</dbReference>
<dbReference type="EMBL" id="PYAX01000018">
    <property type="protein sequence ID" value="PSL51715.1"/>
    <property type="molecule type" value="Genomic_DNA"/>
</dbReference>
<evidence type="ECO:0000313" key="4">
    <source>
        <dbReference type="EMBL" id="PSL51715.1"/>
    </source>
</evidence>
<dbReference type="CDD" id="cd04301">
    <property type="entry name" value="NAT_SF"/>
    <property type="match status" value="1"/>
</dbReference>
<dbReference type="AlphaFoldDB" id="A0A2P8HZU2"/>
<dbReference type="Gene3D" id="3.40.630.30">
    <property type="match status" value="1"/>
</dbReference>
<sequence>MPPGSRLTGPGYRARVRIREGDLDDLPAIMAMLDGAVAWLDASGRTGQWGSEPFSDQPGRVEGIAEKIREGTAWIAEVDGTPAGAMTLAPAPPHYVQPAAEPERYVTLLVTSRSYAGLGVGSALLAHAREETRRAGVGLLRVDCYAGSEGRLVDYYRRNGFEPTEPFTVGEWPGQVLAQRVRTSSE</sequence>
<comment type="caution">
    <text evidence="4">The sequence shown here is derived from an EMBL/GenBank/DDBJ whole genome shotgun (WGS) entry which is preliminary data.</text>
</comment>
<dbReference type="PROSITE" id="PS51186">
    <property type="entry name" value="GNAT"/>
    <property type="match status" value="1"/>
</dbReference>
<dbReference type="SUPFAM" id="SSF55729">
    <property type="entry name" value="Acyl-CoA N-acyltransferases (Nat)"/>
    <property type="match status" value="1"/>
</dbReference>
<gene>
    <name evidence="4" type="ORF">B0I31_11828</name>
</gene>
<keyword evidence="5" id="KW-1185">Reference proteome</keyword>
<dbReference type="Proteomes" id="UP000241118">
    <property type="component" value="Unassembled WGS sequence"/>
</dbReference>
<evidence type="ECO:0000256" key="2">
    <source>
        <dbReference type="ARBA" id="ARBA00023315"/>
    </source>
</evidence>
<proteinExistence type="predicted"/>
<evidence type="ECO:0000256" key="1">
    <source>
        <dbReference type="ARBA" id="ARBA00022679"/>
    </source>
</evidence>
<dbReference type="PANTHER" id="PTHR43877">
    <property type="entry name" value="AMINOALKYLPHOSPHONATE N-ACETYLTRANSFERASE-RELATED-RELATED"/>
    <property type="match status" value="1"/>
</dbReference>
<accession>A0A2P8HZU2</accession>
<keyword evidence="4" id="KW-0689">Ribosomal protein</keyword>
<name>A0A2P8HZU2_SACCR</name>
<feature type="domain" description="N-acetyltransferase" evidence="3">
    <location>
        <begin position="16"/>
        <end position="182"/>
    </location>
</feature>
<evidence type="ECO:0000259" key="3">
    <source>
        <dbReference type="PROSITE" id="PS51186"/>
    </source>
</evidence>
<keyword evidence="4" id="KW-0687">Ribonucleoprotein</keyword>